<evidence type="ECO:0000313" key="1">
    <source>
        <dbReference type="EMBL" id="QDV72137.1"/>
    </source>
</evidence>
<protein>
    <recommendedName>
        <fullName evidence="3">Toxin HigB-1</fullName>
    </recommendedName>
</protein>
<organism evidence="1 2">
    <name type="scientific">Botrimarina mediterranea</name>
    <dbReference type="NCBI Taxonomy" id="2528022"/>
    <lineage>
        <taxon>Bacteria</taxon>
        <taxon>Pseudomonadati</taxon>
        <taxon>Planctomycetota</taxon>
        <taxon>Planctomycetia</taxon>
        <taxon>Pirellulales</taxon>
        <taxon>Lacipirellulaceae</taxon>
        <taxon>Botrimarina</taxon>
    </lineage>
</organism>
<reference evidence="1 2" key="1">
    <citation type="submission" date="2019-02" db="EMBL/GenBank/DDBJ databases">
        <title>Deep-cultivation of Planctomycetes and their phenomic and genomic characterization uncovers novel biology.</title>
        <authorList>
            <person name="Wiegand S."/>
            <person name="Jogler M."/>
            <person name="Boedeker C."/>
            <person name="Pinto D."/>
            <person name="Vollmers J."/>
            <person name="Rivas-Marin E."/>
            <person name="Kohn T."/>
            <person name="Peeters S.H."/>
            <person name="Heuer A."/>
            <person name="Rast P."/>
            <person name="Oberbeckmann S."/>
            <person name="Bunk B."/>
            <person name="Jeske O."/>
            <person name="Meyerdierks A."/>
            <person name="Storesund J.E."/>
            <person name="Kallscheuer N."/>
            <person name="Luecker S."/>
            <person name="Lage O.M."/>
            <person name="Pohl T."/>
            <person name="Merkel B.J."/>
            <person name="Hornburger P."/>
            <person name="Mueller R.-W."/>
            <person name="Bruemmer F."/>
            <person name="Labrenz M."/>
            <person name="Spormann A.M."/>
            <person name="Op den Camp H."/>
            <person name="Overmann J."/>
            <person name="Amann R."/>
            <person name="Jetten M.S.M."/>
            <person name="Mascher T."/>
            <person name="Medema M.H."/>
            <person name="Devos D.P."/>
            <person name="Kaster A.-K."/>
            <person name="Ovreas L."/>
            <person name="Rohde M."/>
            <person name="Galperin M.Y."/>
            <person name="Jogler C."/>
        </authorList>
    </citation>
    <scope>NUCLEOTIDE SEQUENCE [LARGE SCALE GENOMIC DNA]</scope>
    <source>
        <strain evidence="1 2">Spa11</strain>
    </source>
</reference>
<dbReference type="RefSeq" id="WP_145105864.1">
    <property type="nucleotide sequence ID" value="NZ_CP036349.1"/>
</dbReference>
<gene>
    <name evidence="1" type="ORF">Spa11_03090</name>
</gene>
<name>A0A518K2X9_9BACT</name>
<sequence>MAYSLVWAKAARKTYDELKAAAQKQQVTAKKAGKRKSSRQIGTFKQVAKTLKLLSDNPRHPGLNTHEYSGLISPFDSKARVWEAYAQNNTPGAYRVFWAYGPDRKQITIVAITPHP</sequence>
<evidence type="ECO:0000313" key="2">
    <source>
        <dbReference type="Proteomes" id="UP000316426"/>
    </source>
</evidence>
<proteinExistence type="predicted"/>
<dbReference type="AlphaFoldDB" id="A0A518K2X9"/>
<dbReference type="KEGG" id="bmei:Spa11_03090"/>
<dbReference type="EMBL" id="CP036349">
    <property type="protein sequence ID" value="QDV72137.1"/>
    <property type="molecule type" value="Genomic_DNA"/>
</dbReference>
<keyword evidence="2" id="KW-1185">Reference proteome</keyword>
<accession>A0A518K2X9</accession>
<dbReference type="Proteomes" id="UP000316426">
    <property type="component" value="Chromosome"/>
</dbReference>
<evidence type="ECO:0008006" key="3">
    <source>
        <dbReference type="Google" id="ProtNLM"/>
    </source>
</evidence>